<evidence type="ECO:0000256" key="12">
    <source>
        <dbReference type="SAM" id="MobiDB-lite"/>
    </source>
</evidence>
<comment type="subcellular location">
    <subcellularLocation>
        <location evidence="2">Endomembrane system</location>
    </subcellularLocation>
</comment>
<dbReference type="SUPFAM" id="SSF57850">
    <property type="entry name" value="RING/U-box"/>
    <property type="match status" value="1"/>
</dbReference>
<evidence type="ECO:0000256" key="2">
    <source>
        <dbReference type="ARBA" id="ARBA00004308"/>
    </source>
</evidence>
<feature type="region of interest" description="Disordered" evidence="12">
    <location>
        <begin position="74"/>
        <end position="109"/>
    </location>
</feature>
<dbReference type="PANTHER" id="PTHR12313">
    <property type="entry name" value="E3 UBIQUITIN-PROTEIN LIGASE RNF5-RELATED"/>
    <property type="match status" value="1"/>
</dbReference>
<evidence type="ECO:0000313" key="15">
    <source>
        <dbReference type="Proteomes" id="UP001174909"/>
    </source>
</evidence>
<dbReference type="EC" id="2.3.2.27" evidence="4"/>
<accession>A0AA35SGI4</accession>
<dbReference type="GO" id="GO:0008270">
    <property type="term" value="F:zinc ion binding"/>
    <property type="evidence" value="ECO:0007669"/>
    <property type="project" value="UniProtKB-KW"/>
</dbReference>
<dbReference type="EMBL" id="CASHTH010002416">
    <property type="protein sequence ID" value="CAI8029563.1"/>
    <property type="molecule type" value="Genomic_DNA"/>
</dbReference>
<keyword evidence="6" id="KW-0479">Metal-binding</keyword>
<dbReference type="InterPro" id="IPR013083">
    <property type="entry name" value="Znf_RING/FYVE/PHD"/>
</dbReference>
<evidence type="ECO:0000256" key="3">
    <source>
        <dbReference type="ARBA" id="ARBA00004906"/>
    </source>
</evidence>
<dbReference type="PROSITE" id="PS00518">
    <property type="entry name" value="ZF_RING_1"/>
    <property type="match status" value="1"/>
</dbReference>
<keyword evidence="7 11" id="KW-0863">Zinc-finger</keyword>
<dbReference type="Gene3D" id="3.30.40.10">
    <property type="entry name" value="Zinc/RING finger domain, C3HC4 (zinc finger)"/>
    <property type="match status" value="1"/>
</dbReference>
<gene>
    <name evidence="14" type="ORF">GBAR_LOCUS16787</name>
</gene>
<name>A0AA35SGI4_GEOBA</name>
<proteinExistence type="predicted"/>
<comment type="pathway">
    <text evidence="3">Protein modification; protein ubiquitination.</text>
</comment>
<feature type="compositionally biased region" description="Basic and acidic residues" evidence="12">
    <location>
        <begin position="84"/>
        <end position="101"/>
    </location>
</feature>
<evidence type="ECO:0000256" key="11">
    <source>
        <dbReference type="PROSITE-ProRule" id="PRU00175"/>
    </source>
</evidence>
<dbReference type="SMART" id="SM00184">
    <property type="entry name" value="RING"/>
    <property type="match status" value="1"/>
</dbReference>
<dbReference type="InterPro" id="IPR017907">
    <property type="entry name" value="Znf_RING_CS"/>
</dbReference>
<keyword evidence="5" id="KW-0808">Transferase</keyword>
<dbReference type="GO" id="GO:0061630">
    <property type="term" value="F:ubiquitin protein ligase activity"/>
    <property type="evidence" value="ECO:0007669"/>
    <property type="project" value="UniProtKB-EC"/>
</dbReference>
<evidence type="ECO:0000256" key="4">
    <source>
        <dbReference type="ARBA" id="ARBA00012483"/>
    </source>
</evidence>
<sequence length="150" mass="16456">MATSASPGEGGDSEKNSDGRYECNICFESATDAVVSMCGHLFCWPCIHRWMESKPHNPTCPVCKSRIEKDRLIPLYGRGASDTTDPREKIPPRPPGQREEPSQQNDIGMDGIQFSFGIGAFPFALMGGPMLQMFGNRPRDCVCAQASNII</sequence>
<dbReference type="InterPro" id="IPR001841">
    <property type="entry name" value="Znf_RING"/>
</dbReference>
<protein>
    <recommendedName>
        <fullName evidence="4">RING-type E3 ubiquitin transferase</fullName>
        <ecNumber evidence="4">2.3.2.27</ecNumber>
    </recommendedName>
</protein>
<dbReference type="GO" id="GO:0006511">
    <property type="term" value="P:ubiquitin-dependent protein catabolic process"/>
    <property type="evidence" value="ECO:0007669"/>
    <property type="project" value="InterPro"/>
</dbReference>
<evidence type="ECO:0000256" key="5">
    <source>
        <dbReference type="ARBA" id="ARBA00022679"/>
    </source>
</evidence>
<keyword evidence="8" id="KW-0833">Ubl conjugation pathway</keyword>
<evidence type="ECO:0000259" key="13">
    <source>
        <dbReference type="PROSITE" id="PS50089"/>
    </source>
</evidence>
<dbReference type="PROSITE" id="PS50089">
    <property type="entry name" value="ZF_RING_2"/>
    <property type="match status" value="1"/>
</dbReference>
<comment type="catalytic activity">
    <reaction evidence="1">
        <text>S-ubiquitinyl-[E2 ubiquitin-conjugating enzyme]-L-cysteine + [acceptor protein]-L-lysine = [E2 ubiquitin-conjugating enzyme]-L-cysteine + N(6)-ubiquitinyl-[acceptor protein]-L-lysine.</text>
        <dbReference type="EC" id="2.3.2.27"/>
    </reaction>
</comment>
<evidence type="ECO:0000256" key="7">
    <source>
        <dbReference type="ARBA" id="ARBA00022771"/>
    </source>
</evidence>
<keyword evidence="15" id="KW-1185">Reference proteome</keyword>
<dbReference type="Pfam" id="PF13920">
    <property type="entry name" value="zf-C3HC4_3"/>
    <property type="match status" value="1"/>
</dbReference>
<evidence type="ECO:0000256" key="8">
    <source>
        <dbReference type="ARBA" id="ARBA00022786"/>
    </source>
</evidence>
<keyword evidence="9" id="KW-0862">Zinc</keyword>
<dbReference type="InterPro" id="IPR045103">
    <property type="entry name" value="RNF5/RNF185-like"/>
</dbReference>
<dbReference type="Proteomes" id="UP001174909">
    <property type="component" value="Unassembled WGS sequence"/>
</dbReference>
<dbReference type="AlphaFoldDB" id="A0AA35SGI4"/>
<keyword evidence="10" id="KW-0472">Membrane</keyword>
<evidence type="ECO:0000256" key="10">
    <source>
        <dbReference type="ARBA" id="ARBA00023136"/>
    </source>
</evidence>
<dbReference type="GO" id="GO:0005783">
    <property type="term" value="C:endoplasmic reticulum"/>
    <property type="evidence" value="ECO:0007669"/>
    <property type="project" value="InterPro"/>
</dbReference>
<comment type="caution">
    <text evidence="14">The sequence shown here is derived from an EMBL/GenBank/DDBJ whole genome shotgun (WGS) entry which is preliminary data.</text>
</comment>
<organism evidence="14 15">
    <name type="scientific">Geodia barretti</name>
    <name type="common">Barrett's horny sponge</name>
    <dbReference type="NCBI Taxonomy" id="519541"/>
    <lineage>
        <taxon>Eukaryota</taxon>
        <taxon>Metazoa</taxon>
        <taxon>Porifera</taxon>
        <taxon>Demospongiae</taxon>
        <taxon>Heteroscleromorpha</taxon>
        <taxon>Tetractinellida</taxon>
        <taxon>Astrophorina</taxon>
        <taxon>Geodiidae</taxon>
        <taxon>Geodia</taxon>
    </lineage>
</organism>
<evidence type="ECO:0000256" key="6">
    <source>
        <dbReference type="ARBA" id="ARBA00022723"/>
    </source>
</evidence>
<feature type="domain" description="RING-type" evidence="13">
    <location>
        <begin position="23"/>
        <end position="64"/>
    </location>
</feature>
<evidence type="ECO:0000256" key="9">
    <source>
        <dbReference type="ARBA" id="ARBA00022833"/>
    </source>
</evidence>
<evidence type="ECO:0000256" key="1">
    <source>
        <dbReference type="ARBA" id="ARBA00000900"/>
    </source>
</evidence>
<evidence type="ECO:0000313" key="14">
    <source>
        <dbReference type="EMBL" id="CAI8029563.1"/>
    </source>
</evidence>
<reference evidence="14" key="1">
    <citation type="submission" date="2023-03" db="EMBL/GenBank/DDBJ databases">
        <authorList>
            <person name="Steffen K."/>
            <person name="Cardenas P."/>
        </authorList>
    </citation>
    <scope>NUCLEOTIDE SEQUENCE</scope>
</reference>